<dbReference type="PANTHER" id="PTHR43394">
    <property type="entry name" value="ATP-DEPENDENT PERMEASE MDL1, MITOCHONDRIAL"/>
    <property type="match status" value="1"/>
</dbReference>
<evidence type="ECO:0000259" key="10">
    <source>
        <dbReference type="PROSITE" id="PS50893"/>
    </source>
</evidence>
<dbReference type="SMART" id="SM00382">
    <property type="entry name" value="AAA"/>
    <property type="match status" value="1"/>
</dbReference>
<dbReference type="PROSITE" id="PS00211">
    <property type="entry name" value="ABC_TRANSPORTER_1"/>
    <property type="match status" value="1"/>
</dbReference>
<evidence type="ECO:0000313" key="13">
    <source>
        <dbReference type="Proteomes" id="UP000468766"/>
    </source>
</evidence>
<keyword evidence="8 9" id="KW-0472">Membrane</keyword>
<dbReference type="GO" id="GO:0005524">
    <property type="term" value="F:ATP binding"/>
    <property type="evidence" value="ECO:0007669"/>
    <property type="project" value="UniProtKB-KW"/>
</dbReference>
<dbReference type="GO" id="GO:0015421">
    <property type="term" value="F:ABC-type oligopeptide transporter activity"/>
    <property type="evidence" value="ECO:0007669"/>
    <property type="project" value="TreeGrafter"/>
</dbReference>
<feature type="transmembrane region" description="Helical" evidence="9">
    <location>
        <begin position="12"/>
        <end position="32"/>
    </location>
</feature>
<evidence type="ECO:0000256" key="5">
    <source>
        <dbReference type="ARBA" id="ARBA00022741"/>
    </source>
</evidence>
<evidence type="ECO:0000256" key="7">
    <source>
        <dbReference type="ARBA" id="ARBA00022989"/>
    </source>
</evidence>
<evidence type="ECO:0000256" key="1">
    <source>
        <dbReference type="ARBA" id="ARBA00004651"/>
    </source>
</evidence>
<feature type="transmembrane region" description="Helical" evidence="9">
    <location>
        <begin position="155"/>
        <end position="174"/>
    </location>
</feature>
<dbReference type="OrthoDB" id="9771903at2"/>
<dbReference type="SUPFAM" id="SSF52540">
    <property type="entry name" value="P-loop containing nucleoside triphosphate hydrolases"/>
    <property type="match status" value="1"/>
</dbReference>
<protein>
    <submittedName>
        <fullName evidence="12">ABC transporter ATP-binding protein</fullName>
    </submittedName>
</protein>
<dbReference type="PANTHER" id="PTHR43394:SF1">
    <property type="entry name" value="ATP-BINDING CASSETTE SUB-FAMILY B MEMBER 10, MITOCHONDRIAL"/>
    <property type="match status" value="1"/>
</dbReference>
<evidence type="ECO:0000256" key="4">
    <source>
        <dbReference type="ARBA" id="ARBA00022692"/>
    </source>
</evidence>
<dbReference type="InterPro" id="IPR003439">
    <property type="entry name" value="ABC_transporter-like_ATP-bd"/>
</dbReference>
<dbReference type="CDD" id="cd18548">
    <property type="entry name" value="ABC_6TM_Tm287_like"/>
    <property type="match status" value="1"/>
</dbReference>
<dbReference type="InterPro" id="IPR017871">
    <property type="entry name" value="ABC_transporter-like_CS"/>
</dbReference>
<dbReference type="Gene3D" id="1.20.1560.10">
    <property type="entry name" value="ABC transporter type 1, transmembrane domain"/>
    <property type="match status" value="1"/>
</dbReference>
<evidence type="ECO:0000256" key="3">
    <source>
        <dbReference type="ARBA" id="ARBA00022475"/>
    </source>
</evidence>
<dbReference type="InterPro" id="IPR039421">
    <property type="entry name" value="Type_1_exporter"/>
</dbReference>
<dbReference type="Proteomes" id="UP000468766">
    <property type="component" value="Unassembled WGS sequence"/>
</dbReference>
<name>A0A6I0F0T0_9FIRM</name>
<organism evidence="12 13">
    <name type="scientific">Heliorestis acidaminivorans</name>
    <dbReference type="NCBI Taxonomy" id="553427"/>
    <lineage>
        <taxon>Bacteria</taxon>
        <taxon>Bacillati</taxon>
        <taxon>Bacillota</taxon>
        <taxon>Clostridia</taxon>
        <taxon>Eubacteriales</taxon>
        <taxon>Heliobacteriaceae</taxon>
        <taxon>Heliorestis</taxon>
    </lineage>
</organism>
<feature type="transmembrane region" description="Helical" evidence="9">
    <location>
        <begin position="131"/>
        <end position="149"/>
    </location>
</feature>
<dbReference type="Pfam" id="PF00005">
    <property type="entry name" value="ABC_tran"/>
    <property type="match status" value="1"/>
</dbReference>
<keyword evidence="3" id="KW-1003">Cell membrane</keyword>
<dbReference type="AlphaFoldDB" id="A0A6I0F0T0"/>
<keyword evidence="6 12" id="KW-0067">ATP-binding</keyword>
<evidence type="ECO:0000256" key="2">
    <source>
        <dbReference type="ARBA" id="ARBA00022448"/>
    </source>
</evidence>
<dbReference type="FunFam" id="3.40.50.300:FF:000854">
    <property type="entry name" value="Multidrug ABC transporter ATP-binding protein"/>
    <property type="match status" value="1"/>
</dbReference>
<gene>
    <name evidence="12" type="ORF">F9B85_10425</name>
</gene>
<dbReference type="RefSeq" id="WP_151620659.1">
    <property type="nucleotide sequence ID" value="NZ_WBXO01000008.1"/>
</dbReference>
<evidence type="ECO:0000256" key="6">
    <source>
        <dbReference type="ARBA" id="ARBA00022840"/>
    </source>
</evidence>
<dbReference type="InterPro" id="IPR003593">
    <property type="entry name" value="AAA+_ATPase"/>
</dbReference>
<reference evidence="12 13" key="1">
    <citation type="submission" date="2019-10" db="EMBL/GenBank/DDBJ databases">
        <title>Whole-genome sequence of the extremophile Heliorestis acidaminivorans DSM 24790.</title>
        <authorList>
            <person name="Kyndt J.A."/>
            <person name="Meyer T.E."/>
        </authorList>
    </citation>
    <scope>NUCLEOTIDE SEQUENCE [LARGE SCALE GENOMIC DNA]</scope>
    <source>
        <strain evidence="12 13">DSM 24790</strain>
    </source>
</reference>
<keyword evidence="4 9" id="KW-0812">Transmembrane</keyword>
<comment type="caution">
    <text evidence="12">The sequence shown here is derived from an EMBL/GenBank/DDBJ whole genome shotgun (WGS) entry which is preliminary data.</text>
</comment>
<comment type="subcellular location">
    <subcellularLocation>
        <location evidence="1">Cell membrane</location>
        <topology evidence="1">Multi-pass membrane protein</topology>
    </subcellularLocation>
</comment>
<proteinExistence type="predicted"/>
<keyword evidence="13" id="KW-1185">Reference proteome</keyword>
<keyword evidence="5" id="KW-0547">Nucleotide-binding</keyword>
<evidence type="ECO:0000256" key="9">
    <source>
        <dbReference type="SAM" id="Phobius"/>
    </source>
</evidence>
<feature type="transmembrane region" description="Helical" evidence="9">
    <location>
        <begin position="52"/>
        <end position="77"/>
    </location>
</feature>
<dbReference type="InterPro" id="IPR011527">
    <property type="entry name" value="ABC1_TM_dom"/>
</dbReference>
<dbReference type="SUPFAM" id="SSF90123">
    <property type="entry name" value="ABC transporter transmembrane region"/>
    <property type="match status" value="1"/>
</dbReference>
<dbReference type="GO" id="GO:0016887">
    <property type="term" value="F:ATP hydrolysis activity"/>
    <property type="evidence" value="ECO:0007669"/>
    <property type="project" value="InterPro"/>
</dbReference>
<feature type="transmembrane region" description="Helical" evidence="9">
    <location>
        <begin position="235"/>
        <end position="258"/>
    </location>
</feature>
<dbReference type="InterPro" id="IPR036640">
    <property type="entry name" value="ABC1_TM_sf"/>
</dbReference>
<keyword evidence="7 9" id="KW-1133">Transmembrane helix</keyword>
<evidence type="ECO:0000313" key="12">
    <source>
        <dbReference type="EMBL" id="KAB2951964.1"/>
    </source>
</evidence>
<feature type="domain" description="ABC transmembrane type-1" evidence="11">
    <location>
        <begin position="16"/>
        <end position="298"/>
    </location>
</feature>
<accession>A0A6I0F0T0</accession>
<dbReference type="GO" id="GO:0005886">
    <property type="term" value="C:plasma membrane"/>
    <property type="evidence" value="ECO:0007669"/>
    <property type="project" value="UniProtKB-SubCell"/>
</dbReference>
<dbReference type="EMBL" id="WBXO01000008">
    <property type="protein sequence ID" value="KAB2951964.1"/>
    <property type="molecule type" value="Genomic_DNA"/>
</dbReference>
<dbReference type="PROSITE" id="PS50929">
    <property type="entry name" value="ABC_TM1F"/>
    <property type="match status" value="1"/>
</dbReference>
<dbReference type="InterPro" id="IPR027417">
    <property type="entry name" value="P-loop_NTPase"/>
</dbReference>
<sequence length="576" mass="64054">MLAMLKYIKPYSRSVVLIVILTLISTLLELLLPTLMANVVDIGIVNADIPYIVNTGGIMVGISLLAVVFTIAVIYLSAKVSLGFGKMVRRDLFVHVENFSLESFNKIGPASLITRTTNDIKQIQDVLNMTLRVMTRAPLMLVGGIILAVTREATLSLIFFVTLPLLVLGIFLIARNAIPLFTTLQQRTDRLNLVIRESLTGVRVIRAFNRVEAEKKRFDDANEAFRDTGIKVNKILSALFPFMMIIMNFTNVAIIWFGALRIDQGAMQVGNMMAFLQYAMMILISLIMLSLTFVMIPRAQASAKRVNEVLQLQAMITDPDVEVKDRGKKGLVEFRDVTFRYSGAEKPAVKNISFLCKPGETTAIVGGTGAGKSTLIQLILRFYDPESGVVLVNGVDTKQLTQKSLRQKIGYVPQKADLFNGTIAENIRFGKPEATDEEVLEVLQIAQAIDFVNEKEEGINSLLQQSGTNLSGGQKQRLSIARALLRKPEIYIFDDSFSALDYQTDAKLRKALKEYIQDGTMIYVGQRISTVQDADQIIVLDQGKIAGIGTHEELVRENTVYQEIVESQLFEEGGRR</sequence>
<dbReference type="Pfam" id="PF00664">
    <property type="entry name" value="ABC_membrane"/>
    <property type="match status" value="1"/>
</dbReference>
<keyword evidence="2" id="KW-0813">Transport</keyword>
<evidence type="ECO:0000256" key="8">
    <source>
        <dbReference type="ARBA" id="ARBA00023136"/>
    </source>
</evidence>
<feature type="transmembrane region" description="Helical" evidence="9">
    <location>
        <begin position="278"/>
        <end position="296"/>
    </location>
</feature>
<dbReference type="PROSITE" id="PS50893">
    <property type="entry name" value="ABC_TRANSPORTER_2"/>
    <property type="match status" value="1"/>
</dbReference>
<feature type="domain" description="ABC transporter" evidence="10">
    <location>
        <begin position="332"/>
        <end position="567"/>
    </location>
</feature>
<dbReference type="Gene3D" id="3.40.50.300">
    <property type="entry name" value="P-loop containing nucleotide triphosphate hydrolases"/>
    <property type="match status" value="1"/>
</dbReference>
<evidence type="ECO:0000259" key="11">
    <source>
        <dbReference type="PROSITE" id="PS50929"/>
    </source>
</evidence>